<dbReference type="AlphaFoldDB" id="A0AAQ3QI42"/>
<name>A0AAQ3QI42_9LILI</name>
<feature type="domain" description="Subtilisin-like protease fibronectin type-III" evidence="1">
    <location>
        <begin position="23"/>
        <end position="124"/>
    </location>
</feature>
<dbReference type="Pfam" id="PF17766">
    <property type="entry name" value="fn3_6"/>
    <property type="match status" value="1"/>
</dbReference>
<sequence>MEVSVIARKSVACQSVSSIQEKDLNYPSITVALGGNATLAVVQRTVKNVGEANATYFAVVGAPSGVYVRVYPRALRFTSVNQEMKFSVVFKMMGGGAGAGGASAAEGYLKWISRRREARSPISIIYNNN</sequence>
<dbReference type="Proteomes" id="UP001327560">
    <property type="component" value="Chromosome 6"/>
</dbReference>
<proteinExistence type="predicted"/>
<accession>A0AAQ3QI42</accession>
<gene>
    <name evidence="2" type="ORF">Cni_G18862</name>
</gene>
<dbReference type="Gene3D" id="2.60.40.2310">
    <property type="match status" value="1"/>
</dbReference>
<protein>
    <recommendedName>
        <fullName evidence="1">Subtilisin-like protease fibronectin type-III domain-containing protein</fullName>
    </recommendedName>
</protein>
<reference evidence="2 3" key="1">
    <citation type="submission" date="2023-10" db="EMBL/GenBank/DDBJ databases">
        <title>Chromosome-scale genome assembly provides insights into flower coloration mechanisms of Canna indica.</title>
        <authorList>
            <person name="Li C."/>
        </authorList>
    </citation>
    <scope>NUCLEOTIDE SEQUENCE [LARGE SCALE GENOMIC DNA]</scope>
    <source>
        <tissue evidence="2">Flower</tissue>
    </source>
</reference>
<evidence type="ECO:0000313" key="2">
    <source>
        <dbReference type="EMBL" id="WOL10108.1"/>
    </source>
</evidence>
<keyword evidence="3" id="KW-1185">Reference proteome</keyword>
<evidence type="ECO:0000259" key="1">
    <source>
        <dbReference type="Pfam" id="PF17766"/>
    </source>
</evidence>
<evidence type="ECO:0000313" key="3">
    <source>
        <dbReference type="Proteomes" id="UP001327560"/>
    </source>
</evidence>
<dbReference type="InterPro" id="IPR041469">
    <property type="entry name" value="Subtilisin-like_FN3"/>
</dbReference>
<dbReference type="EMBL" id="CP136895">
    <property type="protein sequence ID" value="WOL10108.1"/>
    <property type="molecule type" value="Genomic_DNA"/>
</dbReference>
<organism evidence="2 3">
    <name type="scientific">Canna indica</name>
    <name type="common">Indian-shot</name>
    <dbReference type="NCBI Taxonomy" id="4628"/>
    <lineage>
        <taxon>Eukaryota</taxon>
        <taxon>Viridiplantae</taxon>
        <taxon>Streptophyta</taxon>
        <taxon>Embryophyta</taxon>
        <taxon>Tracheophyta</taxon>
        <taxon>Spermatophyta</taxon>
        <taxon>Magnoliopsida</taxon>
        <taxon>Liliopsida</taxon>
        <taxon>Zingiberales</taxon>
        <taxon>Cannaceae</taxon>
        <taxon>Canna</taxon>
    </lineage>
</organism>